<organism evidence="2 3">
    <name type="scientific">Claviceps pusilla</name>
    <dbReference type="NCBI Taxonomy" id="123648"/>
    <lineage>
        <taxon>Eukaryota</taxon>
        <taxon>Fungi</taxon>
        <taxon>Dikarya</taxon>
        <taxon>Ascomycota</taxon>
        <taxon>Pezizomycotina</taxon>
        <taxon>Sordariomycetes</taxon>
        <taxon>Hypocreomycetidae</taxon>
        <taxon>Hypocreales</taxon>
        <taxon>Clavicipitaceae</taxon>
        <taxon>Claviceps</taxon>
    </lineage>
</organism>
<evidence type="ECO:0000313" key="2">
    <source>
        <dbReference type="EMBL" id="KAG5999399.1"/>
    </source>
</evidence>
<feature type="non-terminal residue" evidence="2">
    <location>
        <position position="300"/>
    </location>
</feature>
<evidence type="ECO:0000313" key="3">
    <source>
        <dbReference type="Proteomes" id="UP000748025"/>
    </source>
</evidence>
<protein>
    <submittedName>
        <fullName evidence="2">Uncharacterized protein</fullName>
    </submittedName>
</protein>
<accession>A0A9P7N8T9</accession>
<gene>
    <name evidence="2" type="ORF">E4U43_002092</name>
</gene>
<evidence type="ECO:0000256" key="1">
    <source>
        <dbReference type="SAM" id="MobiDB-lite"/>
    </source>
</evidence>
<proteinExistence type="predicted"/>
<feature type="region of interest" description="Disordered" evidence="1">
    <location>
        <begin position="100"/>
        <end position="153"/>
    </location>
</feature>
<dbReference type="AlphaFoldDB" id="A0A9P7N8T9"/>
<comment type="caution">
    <text evidence="2">The sequence shown here is derived from an EMBL/GenBank/DDBJ whole genome shotgun (WGS) entry which is preliminary data.</text>
</comment>
<dbReference type="Proteomes" id="UP000748025">
    <property type="component" value="Unassembled WGS sequence"/>
</dbReference>
<name>A0A9P7N8T9_9HYPO</name>
<feature type="region of interest" description="Disordered" evidence="1">
    <location>
        <begin position="1"/>
        <end position="61"/>
    </location>
</feature>
<feature type="compositionally biased region" description="Acidic residues" evidence="1">
    <location>
        <begin position="20"/>
        <end position="51"/>
    </location>
</feature>
<sequence>SSALIGDTEERTISASINADEGELEFNENEEVDNEEVDNEEVDNEEVDNEGGIESSLGNQGNLSNNLDCPWSDCQAMAFESEKDLLRHYAIPDYHSRKKQILRKRRRSDGDGETQPAIEEQHQDSNSEMPGPGPVTSDGPQSGAIEMSPSHLHHQQTLDFESLFGNITGEAGSSAPLNSSMITTNDVHQTYRVSALPAQDLNNQAWGFGLSQDHSKLPFNYSGASTSSKAPLMYSGPSTSSKAPLMYGGPSTSSKAPLMTSAPIPQFLFAATGLPMANNGNLSEQQLLPGYIDFPRTSND</sequence>
<keyword evidence="3" id="KW-1185">Reference proteome</keyword>
<dbReference type="EMBL" id="SRPW01001717">
    <property type="protein sequence ID" value="KAG5999399.1"/>
    <property type="molecule type" value="Genomic_DNA"/>
</dbReference>
<reference evidence="2" key="1">
    <citation type="journal article" date="2020" name="bioRxiv">
        <title>Whole genome comparisons of ergot fungi reveals the divergence and evolution of species within the genus Claviceps are the result of varying mechanisms driving genome evolution and host range expansion.</title>
        <authorList>
            <person name="Wyka S.A."/>
            <person name="Mondo S.J."/>
            <person name="Liu M."/>
            <person name="Dettman J."/>
            <person name="Nalam V."/>
            <person name="Broders K.D."/>
        </authorList>
    </citation>
    <scope>NUCLEOTIDE SEQUENCE</scope>
    <source>
        <strain evidence="2">CCC 602</strain>
    </source>
</reference>